<dbReference type="KEGG" id="sroi:IAG44_18255"/>
<proteinExistence type="predicted"/>
<accession>A0A7H0IEH3</accession>
<evidence type="ECO:0000313" key="3">
    <source>
        <dbReference type="Proteomes" id="UP000516052"/>
    </source>
</evidence>
<keyword evidence="3" id="KW-1185">Reference proteome</keyword>
<evidence type="ECO:0000256" key="1">
    <source>
        <dbReference type="SAM" id="MobiDB-lite"/>
    </source>
</evidence>
<evidence type="ECO:0000313" key="2">
    <source>
        <dbReference type="EMBL" id="QNP71189.1"/>
    </source>
</evidence>
<reference evidence="2 3" key="1">
    <citation type="submission" date="2020-08" db="EMBL/GenBank/DDBJ databases">
        <title>A novel species.</title>
        <authorList>
            <person name="Gao J."/>
        </authorList>
    </citation>
    <scope>NUCLEOTIDE SEQUENCE [LARGE SCALE GENOMIC DNA]</scope>
    <source>
        <strain evidence="2 3">CRXT-G-22</strain>
    </source>
</reference>
<protein>
    <submittedName>
        <fullName evidence="2">Uncharacterized protein</fullName>
    </submittedName>
</protein>
<name>A0A7H0IEH3_9ACTN</name>
<dbReference type="EMBL" id="CP060828">
    <property type="protein sequence ID" value="QNP71189.1"/>
    <property type="molecule type" value="Genomic_DNA"/>
</dbReference>
<dbReference type="AlphaFoldDB" id="A0A7H0IEH3"/>
<gene>
    <name evidence="2" type="ORF">IAG44_18255</name>
</gene>
<dbReference type="Proteomes" id="UP000516052">
    <property type="component" value="Chromosome"/>
</dbReference>
<sequence>MRVDEGARAGRRPAARLGRSGVSAGGETIPATGVATRPVPVASEARGYYGCYGAPGARLEGYGYYGEPGARPEGYGYYGVSVGAPEYYGSYGYDGSYGACVLGRRAKVTADTYNLLRGTGVQLAWLRYSTSQRRRAAQPCVRPAGPPAPAPAGRPAACR</sequence>
<organism evidence="2 3">
    <name type="scientific">Streptomyces roseirectus</name>
    <dbReference type="NCBI Taxonomy" id="2768066"/>
    <lineage>
        <taxon>Bacteria</taxon>
        <taxon>Bacillati</taxon>
        <taxon>Actinomycetota</taxon>
        <taxon>Actinomycetes</taxon>
        <taxon>Kitasatosporales</taxon>
        <taxon>Streptomycetaceae</taxon>
        <taxon>Streptomyces</taxon>
    </lineage>
</organism>
<dbReference type="RefSeq" id="WP_187748163.1">
    <property type="nucleotide sequence ID" value="NZ_CP060828.1"/>
</dbReference>
<feature type="region of interest" description="Disordered" evidence="1">
    <location>
        <begin position="137"/>
        <end position="159"/>
    </location>
</feature>
<feature type="region of interest" description="Disordered" evidence="1">
    <location>
        <begin position="1"/>
        <end position="24"/>
    </location>
</feature>